<evidence type="ECO:0000256" key="3">
    <source>
        <dbReference type="ARBA" id="ARBA00023315"/>
    </source>
</evidence>
<keyword evidence="4" id="KW-0443">Lipid metabolism</keyword>
<evidence type="ECO:0000256" key="4">
    <source>
        <dbReference type="RuleBase" id="RU361267"/>
    </source>
</evidence>
<dbReference type="GO" id="GO:0006654">
    <property type="term" value="P:phosphatidic acid biosynthetic process"/>
    <property type="evidence" value="ECO:0007669"/>
    <property type="project" value="TreeGrafter"/>
</dbReference>
<keyword evidence="4" id="KW-0444">Lipid biosynthesis</keyword>
<keyword evidence="4" id="KW-0594">Phospholipid biosynthesis</keyword>
<dbReference type="Proteomes" id="UP000199545">
    <property type="component" value="Unassembled WGS sequence"/>
</dbReference>
<dbReference type="AlphaFoldDB" id="A0A1I3KCK3"/>
<dbReference type="GO" id="GO:0016020">
    <property type="term" value="C:membrane"/>
    <property type="evidence" value="ECO:0007669"/>
    <property type="project" value="InterPro"/>
</dbReference>
<comment type="catalytic activity">
    <reaction evidence="4">
        <text>a 1-acyl-sn-glycero-3-phosphate + an acyl-CoA = a 1,2-diacyl-sn-glycero-3-phosphate + CoA</text>
        <dbReference type="Rhea" id="RHEA:19709"/>
        <dbReference type="ChEBI" id="CHEBI:57287"/>
        <dbReference type="ChEBI" id="CHEBI:57970"/>
        <dbReference type="ChEBI" id="CHEBI:58342"/>
        <dbReference type="ChEBI" id="CHEBI:58608"/>
        <dbReference type="EC" id="2.3.1.51"/>
    </reaction>
</comment>
<evidence type="ECO:0000256" key="1">
    <source>
        <dbReference type="ARBA" id="ARBA00008655"/>
    </source>
</evidence>
<accession>A0A1I3KCK3</accession>
<comment type="domain">
    <text evidence="4">The HXXXXD motif is essential for acyltransferase activity and may constitute the binding site for the phosphate moiety of the glycerol-3-phosphate.</text>
</comment>
<dbReference type="Pfam" id="PF01553">
    <property type="entry name" value="Acyltransferase"/>
    <property type="match status" value="1"/>
</dbReference>
<dbReference type="NCBIfam" id="TIGR00530">
    <property type="entry name" value="AGP_acyltrn"/>
    <property type="match status" value="1"/>
</dbReference>
<dbReference type="InterPro" id="IPR004552">
    <property type="entry name" value="AGP_acyltrans"/>
</dbReference>
<dbReference type="InterPro" id="IPR002123">
    <property type="entry name" value="Plipid/glycerol_acylTrfase"/>
</dbReference>
<evidence type="ECO:0000256" key="2">
    <source>
        <dbReference type="ARBA" id="ARBA00022679"/>
    </source>
</evidence>
<keyword evidence="2 4" id="KW-0808">Transferase</keyword>
<dbReference type="OrthoDB" id="9803035at2"/>
<keyword evidence="3 4" id="KW-0012">Acyltransferase</keyword>
<dbReference type="EC" id="2.3.1.51" evidence="4"/>
<dbReference type="SMART" id="SM00563">
    <property type="entry name" value="PlsC"/>
    <property type="match status" value="1"/>
</dbReference>
<dbReference type="PANTHER" id="PTHR10434:SF11">
    <property type="entry name" value="1-ACYL-SN-GLYCEROL-3-PHOSPHATE ACYLTRANSFERASE"/>
    <property type="match status" value="1"/>
</dbReference>
<organism evidence="6 7">
    <name type="scientific">Thermoflavimicrobium dichotomicum</name>
    <dbReference type="NCBI Taxonomy" id="46223"/>
    <lineage>
        <taxon>Bacteria</taxon>
        <taxon>Bacillati</taxon>
        <taxon>Bacillota</taxon>
        <taxon>Bacilli</taxon>
        <taxon>Bacillales</taxon>
        <taxon>Thermoactinomycetaceae</taxon>
        <taxon>Thermoflavimicrobium</taxon>
    </lineage>
</organism>
<sequence>MSFETGKKWLRSFIRWYHRVHVIGMDHIPMTGPLIIVANHPSYLDPFYLSAICPRHIHFMAKSEAFSNCLIRWFLEKAGAFPVHRERADIQAIRIALSLLKEGKVVGIFPEGGIKEKESLHELKQGAAYLAIKGQAPILPVYLKGMDEVLPQGSFFLRPKPIDVLIDALIFPPEEGSLKEKQTKLSQQVMEILLKLKEEIPREGTKIVDS</sequence>
<evidence type="ECO:0000313" key="7">
    <source>
        <dbReference type="Proteomes" id="UP000199545"/>
    </source>
</evidence>
<dbReference type="PANTHER" id="PTHR10434">
    <property type="entry name" value="1-ACYL-SN-GLYCEROL-3-PHOSPHATE ACYLTRANSFERASE"/>
    <property type="match status" value="1"/>
</dbReference>
<keyword evidence="7" id="KW-1185">Reference proteome</keyword>
<gene>
    <name evidence="6" type="ORF">SAMN05421852_101407</name>
</gene>
<dbReference type="RefSeq" id="WP_093227504.1">
    <property type="nucleotide sequence ID" value="NZ_FORR01000001.1"/>
</dbReference>
<dbReference type="EMBL" id="FORR01000001">
    <property type="protein sequence ID" value="SFI70104.1"/>
    <property type="molecule type" value="Genomic_DNA"/>
</dbReference>
<name>A0A1I3KCK3_9BACL</name>
<dbReference type="SUPFAM" id="SSF69593">
    <property type="entry name" value="Glycerol-3-phosphate (1)-acyltransferase"/>
    <property type="match status" value="1"/>
</dbReference>
<feature type="domain" description="Phospholipid/glycerol acyltransferase" evidence="5">
    <location>
        <begin position="34"/>
        <end position="146"/>
    </location>
</feature>
<comment type="similarity">
    <text evidence="1 4">Belongs to the 1-acyl-sn-glycerol-3-phosphate acyltransferase family.</text>
</comment>
<proteinExistence type="inferred from homology"/>
<dbReference type="GO" id="GO:0003841">
    <property type="term" value="F:1-acylglycerol-3-phosphate O-acyltransferase activity"/>
    <property type="evidence" value="ECO:0007669"/>
    <property type="project" value="UniProtKB-UniRule"/>
</dbReference>
<keyword evidence="4" id="KW-1208">Phospholipid metabolism</keyword>
<protein>
    <recommendedName>
        <fullName evidence="4">1-acyl-sn-glycerol-3-phosphate acyltransferase</fullName>
        <ecNumber evidence="4">2.3.1.51</ecNumber>
    </recommendedName>
</protein>
<evidence type="ECO:0000313" key="6">
    <source>
        <dbReference type="EMBL" id="SFI70104.1"/>
    </source>
</evidence>
<dbReference type="STRING" id="46223.SAMN05421852_101407"/>
<reference evidence="6 7" key="1">
    <citation type="submission" date="2016-10" db="EMBL/GenBank/DDBJ databases">
        <authorList>
            <person name="de Groot N.N."/>
        </authorList>
    </citation>
    <scope>NUCLEOTIDE SEQUENCE [LARGE SCALE GENOMIC DNA]</scope>
    <source>
        <strain evidence="6 7">DSM 44778</strain>
    </source>
</reference>
<dbReference type="CDD" id="cd07989">
    <property type="entry name" value="LPLAT_AGPAT-like"/>
    <property type="match status" value="1"/>
</dbReference>
<evidence type="ECO:0000259" key="5">
    <source>
        <dbReference type="SMART" id="SM00563"/>
    </source>
</evidence>